<dbReference type="InterPro" id="IPR017208">
    <property type="entry name" value="UCP037442_abhydr"/>
</dbReference>
<dbReference type="Proteomes" id="UP000557204">
    <property type="component" value="Unassembled WGS sequence"/>
</dbReference>
<dbReference type="InterPro" id="IPR022742">
    <property type="entry name" value="Hydrolase_4"/>
</dbReference>
<evidence type="ECO:0000313" key="3">
    <source>
        <dbReference type="EMBL" id="NNU27116.1"/>
    </source>
</evidence>
<feature type="transmembrane region" description="Helical" evidence="1">
    <location>
        <begin position="92"/>
        <end position="114"/>
    </location>
</feature>
<evidence type="ECO:0000313" key="4">
    <source>
        <dbReference type="Proteomes" id="UP000557204"/>
    </source>
</evidence>
<keyword evidence="1" id="KW-0812">Transmembrane</keyword>
<dbReference type="RefSeq" id="WP_171246624.1">
    <property type="nucleotide sequence ID" value="NZ_JABFAJ010000011.1"/>
</dbReference>
<dbReference type="Pfam" id="PF12146">
    <property type="entry name" value="Hydrolase_4"/>
    <property type="match status" value="1"/>
</dbReference>
<keyword evidence="1" id="KW-1133">Transmembrane helix</keyword>
<dbReference type="AlphaFoldDB" id="A0A849JUR9"/>
<reference evidence="3 4" key="1">
    <citation type="submission" date="2020-05" db="EMBL/GenBank/DDBJ databases">
        <title>Genome sequence of Isoptericola sp. JC619 isolated from Chilika lagoon, India.</title>
        <authorList>
            <person name="Kumar D."/>
            <person name="Appam K."/>
            <person name="Gandham S."/>
            <person name="Uppada J."/>
            <person name="Sasikala C."/>
            <person name="Venkata Ramana C."/>
        </authorList>
    </citation>
    <scope>NUCLEOTIDE SEQUENCE [LARGE SCALE GENOMIC DNA]</scope>
    <source>
        <strain evidence="3 4">JC619</strain>
    </source>
</reference>
<feature type="domain" description="Serine aminopeptidase S33" evidence="2">
    <location>
        <begin position="14"/>
        <end position="130"/>
    </location>
</feature>
<sequence length="272" mass="28938">MQTTLGTNGRSSGEPAPVVLISPAMAIGSRYYRPVVAAFEEAGWDARALTRRGFEDPSVTAGRGRDWAYQDEIDDIADAVAAARRERPDRPVLLLGHSLGAQLAAGYALTGGAVDGLITVAGALPYHRHFPYGGVHLVLMGGVIVPALTAVFGYLPRPAFGGPGARTLMREWATMARSGRPPFPTAPPIGTPSLVVSLDDDPLAPRRAVEAFARDLFAPGTVTRWHYADHEVPAGASNDHIRWVRSPERVVSAAVDWWAGNQVPPSPTPTAP</sequence>
<dbReference type="EMBL" id="JABFAJ010000011">
    <property type="protein sequence ID" value="NNU27116.1"/>
    <property type="molecule type" value="Genomic_DNA"/>
</dbReference>
<name>A0A849JUR9_9MICO</name>
<dbReference type="SUPFAM" id="SSF53474">
    <property type="entry name" value="alpha/beta-Hydrolases"/>
    <property type="match status" value="1"/>
</dbReference>
<protein>
    <submittedName>
        <fullName evidence="3">Alpha/beta fold hydrolase</fullName>
    </submittedName>
</protein>
<comment type="caution">
    <text evidence="3">The sequence shown here is derived from an EMBL/GenBank/DDBJ whole genome shotgun (WGS) entry which is preliminary data.</text>
</comment>
<dbReference type="InterPro" id="IPR029058">
    <property type="entry name" value="AB_hydrolase_fold"/>
</dbReference>
<accession>A0A849JUR9</accession>
<dbReference type="GO" id="GO:0016787">
    <property type="term" value="F:hydrolase activity"/>
    <property type="evidence" value="ECO:0007669"/>
    <property type="project" value="UniProtKB-KW"/>
</dbReference>
<feature type="transmembrane region" description="Helical" evidence="1">
    <location>
        <begin position="134"/>
        <end position="155"/>
    </location>
</feature>
<dbReference type="Gene3D" id="3.40.50.1820">
    <property type="entry name" value="alpha/beta hydrolase"/>
    <property type="match status" value="1"/>
</dbReference>
<keyword evidence="4" id="KW-1185">Reference proteome</keyword>
<evidence type="ECO:0000256" key="1">
    <source>
        <dbReference type="SAM" id="Phobius"/>
    </source>
</evidence>
<dbReference type="PIRSF" id="PIRSF037442">
    <property type="entry name" value="UCP037442_abhydr"/>
    <property type="match status" value="1"/>
</dbReference>
<keyword evidence="3" id="KW-0378">Hydrolase</keyword>
<keyword evidence="1" id="KW-0472">Membrane</keyword>
<gene>
    <name evidence="3" type="ORF">HLI28_06110</name>
</gene>
<proteinExistence type="predicted"/>
<organism evidence="3 4">
    <name type="scientific">Isoptericola sediminis</name>
    <dbReference type="NCBI Taxonomy" id="2733572"/>
    <lineage>
        <taxon>Bacteria</taxon>
        <taxon>Bacillati</taxon>
        <taxon>Actinomycetota</taxon>
        <taxon>Actinomycetes</taxon>
        <taxon>Micrococcales</taxon>
        <taxon>Promicromonosporaceae</taxon>
        <taxon>Isoptericola</taxon>
    </lineage>
</organism>
<evidence type="ECO:0000259" key="2">
    <source>
        <dbReference type="Pfam" id="PF12146"/>
    </source>
</evidence>